<name>A0A975DF22_9GAMM</name>
<dbReference type="EMBL" id="CP072132">
    <property type="protein sequence ID" value="QTH70115.1"/>
    <property type="molecule type" value="Genomic_DNA"/>
</dbReference>
<reference evidence="2" key="1">
    <citation type="submission" date="2021-03" db="EMBL/GenBank/DDBJ databases">
        <title>Complete Genome of Pseudoalteromonas xiamenensis STKMTI.2, a new potential marine bacterium producing anti-Vibrio compounds.</title>
        <authorList>
            <person name="Handayani D.P."/>
            <person name="Isnansetyo A."/>
            <person name="Istiqomah I."/>
            <person name="Jumina J."/>
        </authorList>
    </citation>
    <scope>NUCLEOTIDE SEQUENCE</scope>
    <source>
        <strain evidence="2">STKMTI.2</strain>
        <plasmid evidence="2">unnamed2</plasmid>
    </source>
</reference>
<dbReference type="RefSeq" id="WP_208841711.1">
    <property type="nucleotide sequence ID" value="NZ_CP072132.1"/>
</dbReference>
<evidence type="ECO:0000313" key="2">
    <source>
        <dbReference type="EMBL" id="QTH70115.1"/>
    </source>
</evidence>
<geneLocation type="plasmid" evidence="2 4">
    <name>unnamed2</name>
</geneLocation>
<gene>
    <name evidence="2" type="ORF">J5O05_00145</name>
    <name evidence="3" type="ORF">J5O05_17050</name>
</gene>
<organism evidence="2 4">
    <name type="scientific">Pseudoalteromonas xiamenensis</name>
    <dbReference type="NCBI Taxonomy" id="882626"/>
    <lineage>
        <taxon>Bacteria</taxon>
        <taxon>Pseudomonadati</taxon>
        <taxon>Pseudomonadota</taxon>
        <taxon>Gammaproteobacteria</taxon>
        <taxon>Alteromonadales</taxon>
        <taxon>Pseudoalteromonadaceae</taxon>
        <taxon>Pseudoalteromonas</taxon>
    </lineage>
</organism>
<keyword evidence="4" id="KW-1185">Reference proteome</keyword>
<sequence length="134" mass="15607">MKRTNLMALSLLLAPSVHALDNLRDCSALESDHPEKAKKYIQCLDQNIELLKSSEQTWFQKLKLDIEKIQEDTGNTQLLPIIKRAASNQVNYMEDTCRWRYLHKMPNPTKAAIAYKTCEINLRKQNLETLKMPY</sequence>
<keyword evidence="2" id="KW-0614">Plasmid</keyword>
<feature type="chain" id="PRO_5038325378" description="Lysozyme inhibitor LprI N-terminal domain-containing protein" evidence="1">
    <location>
        <begin position="20"/>
        <end position="134"/>
    </location>
</feature>
<dbReference type="KEGG" id="pxi:J5O05_00145"/>
<dbReference type="AlphaFoldDB" id="A0A975DF22"/>
<feature type="signal peptide" evidence="1">
    <location>
        <begin position="1"/>
        <end position="19"/>
    </location>
</feature>
<dbReference type="Proteomes" id="UP000664904">
    <property type="component" value="Plasmid unnamed2"/>
</dbReference>
<dbReference type="KEGG" id="pxi:J5O05_17050"/>
<proteinExistence type="predicted"/>
<evidence type="ECO:0008006" key="5">
    <source>
        <dbReference type="Google" id="ProtNLM"/>
    </source>
</evidence>
<evidence type="ECO:0000313" key="3">
    <source>
        <dbReference type="EMBL" id="QTH71445.1"/>
    </source>
</evidence>
<accession>A0A975DF22</accession>
<evidence type="ECO:0000256" key="1">
    <source>
        <dbReference type="SAM" id="SignalP"/>
    </source>
</evidence>
<protein>
    <recommendedName>
        <fullName evidence="5">Lysozyme inhibitor LprI N-terminal domain-containing protein</fullName>
    </recommendedName>
</protein>
<keyword evidence="1" id="KW-0732">Signal</keyword>
<dbReference type="EMBL" id="CP072133">
    <property type="protein sequence ID" value="QTH71445.1"/>
    <property type="molecule type" value="Genomic_DNA"/>
</dbReference>
<dbReference type="Proteomes" id="UP000664904">
    <property type="component" value="Chromosome"/>
</dbReference>
<evidence type="ECO:0000313" key="4">
    <source>
        <dbReference type="Proteomes" id="UP000664904"/>
    </source>
</evidence>